<evidence type="ECO:0000313" key="3">
    <source>
        <dbReference type="Proteomes" id="UP001176941"/>
    </source>
</evidence>
<dbReference type="EMBL" id="OX459937">
    <property type="protein sequence ID" value="CAI9152307.1"/>
    <property type="molecule type" value="Genomic_DNA"/>
</dbReference>
<evidence type="ECO:0000256" key="1">
    <source>
        <dbReference type="SAM" id="MobiDB-lite"/>
    </source>
</evidence>
<gene>
    <name evidence="2" type="ORF">MRATA1EN1_LOCUS1269</name>
</gene>
<proteinExistence type="predicted"/>
<name>A0ABN8XVE8_RANTA</name>
<sequence length="67" mass="7041">ERAGFEESGLSRQCYSFESDLAFSCVSGPSSQRTGRFLKEPRPLSGQFSAGHAPSLATLKGAASSSL</sequence>
<dbReference type="Proteomes" id="UP001176941">
    <property type="component" value="Chromosome 1"/>
</dbReference>
<keyword evidence="3" id="KW-1185">Reference proteome</keyword>
<accession>A0ABN8XVE8</accession>
<reference evidence="2" key="1">
    <citation type="submission" date="2023-04" db="EMBL/GenBank/DDBJ databases">
        <authorList>
            <consortium name="ELIXIR-Norway"/>
        </authorList>
    </citation>
    <scope>NUCLEOTIDE SEQUENCE [LARGE SCALE GENOMIC DNA]</scope>
</reference>
<organism evidence="2 3">
    <name type="scientific">Rangifer tarandus platyrhynchus</name>
    <name type="common">Svalbard reindeer</name>
    <dbReference type="NCBI Taxonomy" id="3082113"/>
    <lineage>
        <taxon>Eukaryota</taxon>
        <taxon>Metazoa</taxon>
        <taxon>Chordata</taxon>
        <taxon>Craniata</taxon>
        <taxon>Vertebrata</taxon>
        <taxon>Euteleostomi</taxon>
        <taxon>Mammalia</taxon>
        <taxon>Eutheria</taxon>
        <taxon>Laurasiatheria</taxon>
        <taxon>Artiodactyla</taxon>
        <taxon>Ruminantia</taxon>
        <taxon>Pecora</taxon>
        <taxon>Cervidae</taxon>
        <taxon>Odocoileinae</taxon>
        <taxon>Rangifer</taxon>
    </lineage>
</organism>
<protein>
    <submittedName>
        <fullName evidence="2">Uncharacterized protein</fullName>
    </submittedName>
</protein>
<feature type="region of interest" description="Disordered" evidence="1">
    <location>
        <begin position="28"/>
        <end position="52"/>
    </location>
</feature>
<feature type="non-terminal residue" evidence="2">
    <location>
        <position position="1"/>
    </location>
</feature>
<evidence type="ECO:0000313" key="2">
    <source>
        <dbReference type="EMBL" id="CAI9152307.1"/>
    </source>
</evidence>